<organism evidence="3 4">
    <name type="scientific">Aquibacillus koreensis</name>
    <dbReference type="NCBI Taxonomy" id="279446"/>
    <lineage>
        <taxon>Bacteria</taxon>
        <taxon>Bacillati</taxon>
        <taxon>Bacillota</taxon>
        <taxon>Bacilli</taxon>
        <taxon>Bacillales</taxon>
        <taxon>Bacillaceae</taxon>
        <taxon>Aquibacillus</taxon>
    </lineage>
</organism>
<dbReference type="SFLD" id="SFLDS00003">
    <property type="entry name" value="Haloacid_Dehalogenase"/>
    <property type="match status" value="1"/>
</dbReference>
<dbReference type="Gene3D" id="3.40.50.1000">
    <property type="entry name" value="HAD superfamily/HAD-like"/>
    <property type="match status" value="1"/>
</dbReference>
<evidence type="ECO:0000313" key="4">
    <source>
        <dbReference type="Proteomes" id="UP001145072"/>
    </source>
</evidence>
<dbReference type="AlphaFoldDB" id="A0A9X3WKD6"/>
<dbReference type="Pfam" id="PF13419">
    <property type="entry name" value="HAD_2"/>
    <property type="match status" value="1"/>
</dbReference>
<dbReference type="SUPFAM" id="SSF56784">
    <property type="entry name" value="HAD-like"/>
    <property type="match status" value="1"/>
</dbReference>
<dbReference type="Proteomes" id="UP001145072">
    <property type="component" value="Unassembled WGS sequence"/>
</dbReference>
<dbReference type="PANTHER" id="PTHR43434">
    <property type="entry name" value="PHOSPHOGLYCOLATE PHOSPHATASE"/>
    <property type="match status" value="1"/>
</dbReference>
<name>A0A9X3WKD6_9BACI</name>
<dbReference type="InterPro" id="IPR023198">
    <property type="entry name" value="PGP-like_dom2"/>
</dbReference>
<dbReference type="NCBIfam" id="TIGR01549">
    <property type="entry name" value="HAD-SF-IA-v1"/>
    <property type="match status" value="1"/>
</dbReference>
<accession>A0A9X3WKD6</accession>
<dbReference type="InterPro" id="IPR050155">
    <property type="entry name" value="HAD-like_hydrolase_sf"/>
</dbReference>
<dbReference type="InterPro" id="IPR041492">
    <property type="entry name" value="HAD_2"/>
</dbReference>
<dbReference type="Gene3D" id="1.10.150.240">
    <property type="entry name" value="Putative phosphatase, domain 2"/>
    <property type="match status" value="1"/>
</dbReference>
<dbReference type="InterPro" id="IPR006439">
    <property type="entry name" value="HAD-SF_hydro_IA"/>
</dbReference>
<keyword evidence="4" id="KW-1185">Reference proteome</keyword>
<dbReference type="RefSeq" id="WP_259870643.1">
    <property type="nucleotide sequence ID" value="NZ_JAMQJZ010000003.1"/>
</dbReference>
<keyword evidence="2" id="KW-0460">Magnesium</keyword>
<dbReference type="InterPro" id="IPR006549">
    <property type="entry name" value="HAD-SF_hydro_IIIA"/>
</dbReference>
<dbReference type="SFLD" id="SFLDG01129">
    <property type="entry name" value="C1.5:_HAD__Beta-PGM__Phosphata"/>
    <property type="match status" value="1"/>
</dbReference>
<proteinExistence type="predicted"/>
<dbReference type="InterPro" id="IPR036412">
    <property type="entry name" value="HAD-like_sf"/>
</dbReference>
<evidence type="ECO:0000313" key="3">
    <source>
        <dbReference type="EMBL" id="MDC3419901.1"/>
    </source>
</evidence>
<gene>
    <name evidence="3" type="ORF">NC661_05905</name>
</gene>
<dbReference type="GO" id="GO:0005829">
    <property type="term" value="C:cytosol"/>
    <property type="evidence" value="ECO:0007669"/>
    <property type="project" value="TreeGrafter"/>
</dbReference>
<keyword evidence="1 3" id="KW-0378">Hydrolase</keyword>
<evidence type="ECO:0000256" key="2">
    <source>
        <dbReference type="ARBA" id="ARBA00022842"/>
    </source>
</evidence>
<comment type="caution">
    <text evidence="3">The sequence shown here is derived from an EMBL/GenBank/DDBJ whole genome shotgun (WGS) entry which is preliminary data.</text>
</comment>
<dbReference type="GO" id="GO:0006281">
    <property type="term" value="P:DNA repair"/>
    <property type="evidence" value="ECO:0007669"/>
    <property type="project" value="TreeGrafter"/>
</dbReference>
<dbReference type="InterPro" id="IPR023214">
    <property type="entry name" value="HAD_sf"/>
</dbReference>
<reference evidence="3" key="1">
    <citation type="submission" date="2022-06" db="EMBL/GenBank/DDBJ databases">
        <title>Aquibacillus sp. a new bacterium isolated from soil saline samples.</title>
        <authorList>
            <person name="Galisteo C."/>
            <person name="De La Haba R."/>
            <person name="Sanchez-Porro C."/>
            <person name="Ventosa A."/>
        </authorList>
    </citation>
    <scope>NUCLEOTIDE SEQUENCE</scope>
    <source>
        <strain evidence="3">JCM 12387</strain>
    </source>
</reference>
<evidence type="ECO:0000256" key="1">
    <source>
        <dbReference type="ARBA" id="ARBA00022801"/>
    </source>
</evidence>
<dbReference type="PANTHER" id="PTHR43434:SF1">
    <property type="entry name" value="PHOSPHOGLYCOLATE PHOSPHATASE"/>
    <property type="match status" value="1"/>
</dbReference>
<dbReference type="GO" id="GO:0008967">
    <property type="term" value="F:phosphoglycolate phosphatase activity"/>
    <property type="evidence" value="ECO:0007669"/>
    <property type="project" value="TreeGrafter"/>
</dbReference>
<dbReference type="EMBL" id="JAMQJZ010000003">
    <property type="protein sequence ID" value="MDC3419901.1"/>
    <property type="molecule type" value="Genomic_DNA"/>
</dbReference>
<protein>
    <submittedName>
        <fullName evidence="3">HAD family hydrolase</fullName>
    </submittedName>
</protein>
<sequence length="241" mass="27567">MEQSLKSTKKELTSILFDLDGTLLDSRDCIVNAAYDIVQKYYPQALSYQELLHCFGLDIADRLADIDISQKEIRKEFISIKLRSYPSNLLFPSVKEGLQKLVANGIRLGIVTNQQKDLVFQLLENTELKNMFHVIVTGDDVTHRKPDPEPIQQAIDKLGETNASVWMVGDTLYDLQAAHDAGVHSVLFQFYEKHTFDHHQVTPHFTFTCFQEFVDFAITYKRHACEDNKPKTTSKEGVHFG</sequence>
<dbReference type="NCBIfam" id="TIGR01662">
    <property type="entry name" value="HAD-SF-IIIA"/>
    <property type="match status" value="1"/>
</dbReference>